<keyword evidence="2" id="KW-1185">Reference proteome</keyword>
<dbReference type="InterPro" id="IPR002933">
    <property type="entry name" value="Peptidase_M20"/>
</dbReference>
<dbReference type="SUPFAM" id="SSF53187">
    <property type="entry name" value="Zn-dependent exopeptidases"/>
    <property type="match status" value="1"/>
</dbReference>
<evidence type="ECO:0000313" key="1">
    <source>
        <dbReference type="EMBL" id="KAK1392260.1"/>
    </source>
</evidence>
<dbReference type="Proteomes" id="UP001237642">
    <property type="component" value="Unassembled WGS sequence"/>
</dbReference>
<dbReference type="GO" id="GO:0005783">
    <property type="term" value="C:endoplasmic reticulum"/>
    <property type="evidence" value="ECO:0007669"/>
    <property type="project" value="TreeGrafter"/>
</dbReference>
<dbReference type="Gene3D" id="3.40.630.10">
    <property type="entry name" value="Zn peptidases"/>
    <property type="match status" value="1"/>
</dbReference>
<dbReference type="GO" id="GO:0009850">
    <property type="term" value="P:auxin metabolic process"/>
    <property type="evidence" value="ECO:0007669"/>
    <property type="project" value="TreeGrafter"/>
</dbReference>
<organism evidence="1 2">
    <name type="scientific">Heracleum sosnowskyi</name>
    <dbReference type="NCBI Taxonomy" id="360622"/>
    <lineage>
        <taxon>Eukaryota</taxon>
        <taxon>Viridiplantae</taxon>
        <taxon>Streptophyta</taxon>
        <taxon>Embryophyta</taxon>
        <taxon>Tracheophyta</taxon>
        <taxon>Spermatophyta</taxon>
        <taxon>Magnoliopsida</taxon>
        <taxon>eudicotyledons</taxon>
        <taxon>Gunneridae</taxon>
        <taxon>Pentapetalae</taxon>
        <taxon>asterids</taxon>
        <taxon>campanulids</taxon>
        <taxon>Apiales</taxon>
        <taxon>Apiaceae</taxon>
        <taxon>Apioideae</taxon>
        <taxon>apioid superclade</taxon>
        <taxon>Tordylieae</taxon>
        <taxon>Tordyliinae</taxon>
        <taxon>Heracleum</taxon>
    </lineage>
</organism>
<keyword evidence="1" id="KW-0378">Hydrolase</keyword>
<proteinExistence type="predicted"/>
<name>A0AAD8IY58_9APIA</name>
<dbReference type="Gene3D" id="3.30.70.360">
    <property type="match status" value="1"/>
</dbReference>
<reference evidence="1" key="1">
    <citation type="submission" date="2023-02" db="EMBL/GenBank/DDBJ databases">
        <title>Genome of toxic invasive species Heracleum sosnowskyi carries increased number of genes despite the absence of recent whole-genome duplications.</title>
        <authorList>
            <person name="Schelkunov M."/>
            <person name="Shtratnikova V."/>
            <person name="Makarenko M."/>
            <person name="Klepikova A."/>
            <person name="Omelchenko D."/>
            <person name="Novikova G."/>
            <person name="Obukhova E."/>
            <person name="Bogdanov V."/>
            <person name="Penin A."/>
            <person name="Logacheva M."/>
        </authorList>
    </citation>
    <scope>NUCLEOTIDE SEQUENCE</scope>
    <source>
        <strain evidence="1">Hsosn_3</strain>
        <tissue evidence="1">Leaf</tissue>
    </source>
</reference>
<evidence type="ECO:0000313" key="2">
    <source>
        <dbReference type="Proteomes" id="UP001237642"/>
    </source>
</evidence>
<dbReference type="AlphaFoldDB" id="A0AAD8IY58"/>
<dbReference type="InterPro" id="IPR017439">
    <property type="entry name" value="Amidohydrolase"/>
</dbReference>
<dbReference type="EMBL" id="JAUIZM010000003">
    <property type="protein sequence ID" value="KAK1392260.1"/>
    <property type="molecule type" value="Genomic_DNA"/>
</dbReference>
<dbReference type="Pfam" id="PF01546">
    <property type="entry name" value="Peptidase_M20"/>
    <property type="match status" value="1"/>
</dbReference>
<comment type="caution">
    <text evidence="1">The sequence shown here is derived from an EMBL/GenBank/DDBJ whole genome shotgun (WGS) entry which is preliminary data.</text>
</comment>
<dbReference type="GO" id="GO:0010179">
    <property type="term" value="F:IAA-Ala conjugate hydrolase activity"/>
    <property type="evidence" value="ECO:0007669"/>
    <property type="project" value="TreeGrafter"/>
</dbReference>
<accession>A0AAD8IY58</accession>
<dbReference type="PANTHER" id="PTHR11014:SF108">
    <property type="entry name" value="IAA-AMINO ACID HYDROLASE ILR1"/>
    <property type="match status" value="1"/>
</dbReference>
<protein>
    <submittedName>
        <fullName evidence="1">Iaa-amino acid hydrolase 4</fullName>
    </submittedName>
</protein>
<sequence length="147" mass="16578">MKFVKSLSDEGLSYTQERIKEIIEMQAAVHQCKAVVDFKEETPLPYPVMENDESLYKYDKEVAEILLGKQNVEIFPVTMGGEDFSFYAQKMPAAMFVIGTKNETLKSDWSLHSPYFTIDEEALPVGSALHVVALSYLDGHSADAYKL</sequence>
<gene>
    <name evidence="1" type="ORF">POM88_011316</name>
</gene>
<reference evidence="1" key="2">
    <citation type="submission" date="2023-05" db="EMBL/GenBank/DDBJ databases">
        <authorList>
            <person name="Schelkunov M.I."/>
        </authorList>
    </citation>
    <scope>NUCLEOTIDE SEQUENCE</scope>
    <source>
        <strain evidence="1">Hsosn_3</strain>
        <tissue evidence="1">Leaf</tissue>
    </source>
</reference>
<dbReference type="PANTHER" id="PTHR11014">
    <property type="entry name" value="PEPTIDASE M20 FAMILY MEMBER"/>
    <property type="match status" value="1"/>
</dbReference>